<gene>
    <name evidence="3" type="ORF">CLO192961_LOCUS34520</name>
</gene>
<dbReference type="Proteomes" id="UP000766486">
    <property type="component" value="Unassembled WGS sequence"/>
</dbReference>
<feature type="domain" description="AB hydrolase-1" evidence="2">
    <location>
        <begin position="103"/>
        <end position="382"/>
    </location>
</feature>
<dbReference type="InterPro" id="IPR029058">
    <property type="entry name" value="AB_hydrolase_fold"/>
</dbReference>
<dbReference type="Pfam" id="PF12697">
    <property type="entry name" value="Abhydrolase_6"/>
    <property type="match status" value="1"/>
</dbReference>
<accession>A0ABY6TQF7</accession>
<protein>
    <recommendedName>
        <fullName evidence="2">AB hydrolase-1 domain-containing protein</fullName>
    </recommendedName>
</protein>
<reference evidence="3 4" key="1">
    <citation type="submission" date="2019-06" db="EMBL/GenBank/DDBJ databases">
        <authorList>
            <person name="Broberg M."/>
        </authorList>
    </citation>
    <scope>NUCLEOTIDE SEQUENCE [LARGE SCALE GENOMIC DNA]</scope>
</reference>
<organism evidence="3 4">
    <name type="scientific">Bionectria ochroleuca</name>
    <name type="common">Gliocladium roseum</name>
    <dbReference type="NCBI Taxonomy" id="29856"/>
    <lineage>
        <taxon>Eukaryota</taxon>
        <taxon>Fungi</taxon>
        <taxon>Dikarya</taxon>
        <taxon>Ascomycota</taxon>
        <taxon>Pezizomycotina</taxon>
        <taxon>Sordariomycetes</taxon>
        <taxon>Hypocreomycetidae</taxon>
        <taxon>Hypocreales</taxon>
        <taxon>Bionectriaceae</taxon>
        <taxon>Clonostachys</taxon>
    </lineage>
</organism>
<evidence type="ECO:0000259" key="2">
    <source>
        <dbReference type="Pfam" id="PF12697"/>
    </source>
</evidence>
<evidence type="ECO:0000313" key="4">
    <source>
        <dbReference type="Proteomes" id="UP000766486"/>
    </source>
</evidence>
<proteinExistence type="predicted"/>
<evidence type="ECO:0000313" key="3">
    <source>
        <dbReference type="EMBL" id="VUC20834.1"/>
    </source>
</evidence>
<comment type="caution">
    <text evidence="3">The sequence shown here is derived from an EMBL/GenBank/DDBJ whole genome shotgun (WGS) entry which is preliminary data.</text>
</comment>
<dbReference type="Gene3D" id="3.40.50.1820">
    <property type="entry name" value="alpha/beta hydrolase"/>
    <property type="match status" value="1"/>
</dbReference>
<dbReference type="SUPFAM" id="SSF53474">
    <property type="entry name" value="alpha/beta-Hydrolases"/>
    <property type="match status" value="1"/>
</dbReference>
<dbReference type="InterPro" id="IPR000073">
    <property type="entry name" value="AB_hydrolase_1"/>
</dbReference>
<feature type="compositionally biased region" description="Basic and acidic residues" evidence="1">
    <location>
        <begin position="402"/>
        <end position="422"/>
    </location>
</feature>
<dbReference type="EMBL" id="CABFNS010000283">
    <property type="protein sequence ID" value="VUC20834.1"/>
    <property type="molecule type" value="Genomic_DNA"/>
</dbReference>
<evidence type="ECO:0000256" key="1">
    <source>
        <dbReference type="SAM" id="MobiDB-lite"/>
    </source>
</evidence>
<sequence>MSSVFAIREHTIEASYIREFSRATSQVQDDTLVQHVKQYTPIDNPKPEKGDITIIGAHANGLPKVGVLLNLAVSVTCFHILTMFQEVYEPLWEELYHQAKSQGVRIRDIYIADAAWQGRSGILNKDKLGNDPSWFDYSRDILHMINTLRPPTPLIAVGHSFGGAALLNASLTSPRTFTSIILLDPVISRYASVPGDLSVSPAAMSIYRRDNWPSREAAAQSFGRSPFYQSWDRRAFDLWLQHGLEPTPDGNFTLTTTKHQEVFTYLRPSWPAFDDKGKTVTNRDLAPDIEEGFVGDVNLVWPLYRPEPPSLLHRLPNVRPPVLYVFGGSSNLSPEALRDEKVHTTGAGIGGSGGASKGRVKGVVSEKCGHMIPLEAPRFCAENASSWIKVWLDRWRAEQEEYNDWAKKPQEEKATISEEYKKHAGKPAKPSKGQAKL</sequence>
<name>A0ABY6TQF7_BIOOC</name>
<keyword evidence="4" id="KW-1185">Reference proteome</keyword>
<feature type="region of interest" description="Disordered" evidence="1">
    <location>
        <begin position="402"/>
        <end position="437"/>
    </location>
</feature>